<dbReference type="GO" id="GO:0006825">
    <property type="term" value="P:copper ion transport"/>
    <property type="evidence" value="ECO:0007669"/>
    <property type="project" value="InterPro"/>
</dbReference>
<sequence>MKAFLTVIMFSALLVVQTTLLIVQTVQARTVEVEVYGMTCAFCVDSLERKFANMASISKVDVSLKHKRVRLVTDETMPSIETIKQAVLDAGFTPVKVTVQSNGQE</sequence>
<protein>
    <recommendedName>
        <fullName evidence="1">HMA domain-containing protein</fullName>
    </recommendedName>
</protein>
<evidence type="ECO:0000313" key="2">
    <source>
        <dbReference type="EMBL" id="SQD77796.1"/>
    </source>
</evidence>
<feature type="domain" description="HMA" evidence="1">
    <location>
        <begin position="29"/>
        <end position="95"/>
    </location>
</feature>
<gene>
    <name evidence="2" type="ORF">MORIYA_1318</name>
</gene>
<dbReference type="Proteomes" id="UP000250163">
    <property type="component" value="Chromosome MORIYA"/>
</dbReference>
<dbReference type="GO" id="GO:0005507">
    <property type="term" value="F:copper ion binding"/>
    <property type="evidence" value="ECO:0007669"/>
    <property type="project" value="InterPro"/>
</dbReference>
<evidence type="ECO:0000259" key="1">
    <source>
        <dbReference type="PROSITE" id="PS50846"/>
    </source>
</evidence>
<dbReference type="Gene3D" id="3.30.70.100">
    <property type="match status" value="1"/>
</dbReference>
<dbReference type="CDD" id="cd00371">
    <property type="entry name" value="HMA"/>
    <property type="match status" value="1"/>
</dbReference>
<dbReference type="Pfam" id="PF00403">
    <property type="entry name" value="HMA"/>
    <property type="match status" value="1"/>
</dbReference>
<reference evidence="3" key="1">
    <citation type="submission" date="2018-05" db="EMBL/GenBank/DDBJ databases">
        <authorList>
            <person name="Cea G.-C."/>
            <person name="William W."/>
        </authorList>
    </citation>
    <scope>NUCLEOTIDE SEQUENCE [LARGE SCALE GENOMIC DNA]</scope>
    <source>
        <strain evidence="3">DB21MT 5</strain>
    </source>
</reference>
<name>A0A330LNL9_9GAMM</name>
<evidence type="ECO:0000313" key="3">
    <source>
        <dbReference type="Proteomes" id="UP000250163"/>
    </source>
</evidence>
<dbReference type="InterPro" id="IPR006121">
    <property type="entry name" value="HMA_dom"/>
</dbReference>
<dbReference type="AlphaFoldDB" id="A0A330LNL9"/>
<organism evidence="2 3">
    <name type="scientific">Moritella yayanosii</name>
    <dbReference type="NCBI Taxonomy" id="69539"/>
    <lineage>
        <taxon>Bacteria</taxon>
        <taxon>Pseudomonadati</taxon>
        <taxon>Pseudomonadota</taxon>
        <taxon>Gammaproteobacteria</taxon>
        <taxon>Alteromonadales</taxon>
        <taxon>Moritellaceae</taxon>
        <taxon>Moritella</taxon>
    </lineage>
</organism>
<keyword evidence="3" id="KW-1185">Reference proteome</keyword>
<dbReference type="KEGG" id="mya:MORIYA_1318"/>
<dbReference type="OrthoDB" id="5513217at2"/>
<accession>A0A330LNL9</accession>
<dbReference type="InterPro" id="IPR036163">
    <property type="entry name" value="HMA_dom_sf"/>
</dbReference>
<dbReference type="SUPFAM" id="SSF55008">
    <property type="entry name" value="HMA, heavy metal-associated domain"/>
    <property type="match status" value="1"/>
</dbReference>
<proteinExistence type="predicted"/>
<dbReference type="EMBL" id="LS483250">
    <property type="protein sequence ID" value="SQD77796.1"/>
    <property type="molecule type" value="Genomic_DNA"/>
</dbReference>
<dbReference type="RefSeq" id="WP_112713570.1">
    <property type="nucleotide sequence ID" value="NZ_LS483250.1"/>
</dbReference>
<dbReference type="InterPro" id="IPR000428">
    <property type="entry name" value="Cu-bd"/>
</dbReference>
<dbReference type="PROSITE" id="PS50846">
    <property type="entry name" value="HMA_2"/>
    <property type="match status" value="1"/>
</dbReference>
<dbReference type="PRINTS" id="PR00944">
    <property type="entry name" value="CUEXPORT"/>
</dbReference>